<feature type="transmembrane region" description="Helical" evidence="8">
    <location>
        <begin position="145"/>
        <end position="161"/>
    </location>
</feature>
<evidence type="ECO:0000256" key="7">
    <source>
        <dbReference type="ARBA" id="ARBA00023136"/>
    </source>
</evidence>
<feature type="transmembrane region" description="Helical" evidence="8">
    <location>
        <begin position="362"/>
        <end position="381"/>
    </location>
</feature>
<evidence type="ECO:0000256" key="3">
    <source>
        <dbReference type="ARBA" id="ARBA00022676"/>
    </source>
</evidence>
<comment type="caution">
    <text evidence="10">The sequence shown here is derived from an EMBL/GenBank/DDBJ whole genome shotgun (WGS) entry which is preliminary data.</text>
</comment>
<name>A0A1F7J857_9BACT</name>
<proteinExistence type="predicted"/>
<dbReference type="AlphaFoldDB" id="A0A1F7J857"/>
<dbReference type="PANTHER" id="PTHR33908:SF11">
    <property type="entry name" value="MEMBRANE PROTEIN"/>
    <property type="match status" value="1"/>
</dbReference>
<feature type="transmembrane region" description="Helical" evidence="8">
    <location>
        <begin position="332"/>
        <end position="350"/>
    </location>
</feature>
<sequence length="490" mass="57504">MRRFITNIVAKNWHFFLLFIMAIFLRFYKIEEFITFLGDQGRDALIIKRIVDFEHFPAIGAPSSVGQIFLGPFYYYLMAPFLPLFNYNPVGLAIGVACYSLFFMLIIFLLIKKELDFLSALILIFFMTFSFTLIDFSRYSWNPNLVPYFSFLTLFFFYKSLQTRKKFFSFLFGCFLAFSIQLHYLALALFLPIIIFYIIRLHQAKTSKYYLNVFISALTGFILISSPLIIFDLKHQFINSKNFFNIFTGDKLVGKTPFIERLLDTNAAFYQHILQLPINQLLGVVITLVYLAIWIWLTKIKRKNIPFLIIVNITNFFLYIFTFSLLNSFRYPHYYGVIYLSFFLTVAYLLTIIQPKKVQKLLVLTVILLFLGVNVPHYYFLVKEGSRQIARAKRFADSFNGKIDSSKFQIVALPSTETDGHVRYFLELNGHRPLPYESSQQPDELFVLCYASCSPDNDGQWQIAAFIDKKIIKEWQVENVTIYKVIHKKK</sequence>
<dbReference type="STRING" id="1802067.A2966_00290"/>
<feature type="transmembrane region" description="Helical" evidence="8">
    <location>
        <begin position="59"/>
        <end position="78"/>
    </location>
</feature>
<keyword evidence="6 8" id="KW-1133">Transmembrane helix</keyword>
<dbReference type="Pfam" id="PF13231">
    <property type="entry name" value="PMT_2"/>
    <property type="match status" value="1"/>
</dbReference>
<feature type="transmembrane region" description="Helical" evidence="8">
    <location>
        <begin position="12"/>
        <end position="28"/>
    </location>
</feature>
<evidence type="ECO:0000256" key="6">
    <source>
        <dbReference type="ARBA" id="ARBA00022989"/>
    </source>
</evidence>
<evidence type="ECO:0000313" key="11">
    <source>
        <dbReference type="Proteomes" id="UP000176480"/>
    </source>
</evidence>
<dbReference type="EMBL" id="MGAR01000018">
    <property type="protein sequence ID" value="OGK51812.1"/>
    <property type="molecule type" value="Genomic_DNA"/>
</dbReference>
<dbReference type="GO" id="GO:0009103">
    <property type="term" value="P:lipopolysaccharide biosynthetic process"/>
    <property type="evidence" value="ECO:0007669"/>
    <property type="project" value="UniProtKB-ARBA"/>
</dbReference>
<dbReference type="PANTHER" id="PTHR33908">
    <property type="entry name" value="MANNOSYLTRANSFERASE YKCB-RELATED"/>
    <property type="match status" value="1"/>
</dbReference>
<evidence type="ECO:0000256" key="1">
    <source>
        <dbReference type="ARBA" id="ARBA00004651"/>
    </source>
</evidence>
<feature type="transmembrane region" description="Helical" evidence="8">
    <location>
        <begin position="117"/>
        <end position="136"/>
    </location>
</feature>
<reference evidence="10 11" key="1">
    <citation type="journal article" date="2016" name="Nat. Commun.">
        <title>Thousands of microbial genomes shed light on interconnected biogeochemical processes in an aquifer system.</title>
        <authorList>
            <person name="Anantharaman K."/>
            <person name="Brown C.T."/>
            <person name="Hug L.A."/>
            <person name="Sharon I."/>
            <person name="Castelle C.J."/>
            <person name="Probst A.J."/>
            <person name="Thomas B.C."/>
            <person name="Singh A."/>
            <person name="Wilkins M.J."/>
            <person name="Karaoz U."/>
            <person name="Brodie E.L."/>
            <person name="Williams K.H."/>
            <person name="Hubbard S.S."/>
            <person name="Banfield J.F."/>
        </authorList>
    </citation>
    <scope>NUCLEOTIDE SEQUENCE [LARGE SCALE GENOMIC DNA]</scope>
</reference>
<dbReference type="GO" id="GO:0005886">
    <property type="term" value="C:plasma membrane"/>
    <property type="evidence" value="ECO:0007669"/>
    <property type="project" value="UniProtKB-SubCell"/>
</dbReference>
<feature type="transmembrane region" description="Helical" evidence="8">
    <location>
        <begin position="90"/>
        <end position="111"/>
    </location>
</feature>
<comment type="subcellular location">
    <subcellularLocation>
        <location evidence="1">Cell membrane</location>
        <topology evidence="1">Multi-pass membrane protein</topology>
    </subcellularLocation>
</comment>
<feature type="domain" description="Glycosyltransferase RgtA/B/C/D-like" evidence="9">
    <location>
        <begin position="72"/>
        <end position="222"/>
    </location>
</feature>
<evidence type="ECO:0000313" key="10">
    <source>
        <dbReference type="EMBL" id="OGK51812.1"/>
    </source>
</evidence>
<evidence type="ECO:0000259" key="9">
    <source>
        <dbReference type="Pfam" id="PF13231"/>
    </source>
</evidence>
<keyword evidence="7 8" id="KW-0472">Membrane</keyword>
<feature type="transmembrane region" description="Helical" evidence="8">
    <location>
        <begin position="278"/>
        <end position="297"/>
    </location>
</feature>
<feature type="transmembrane region" description="Helical" evidence="8">
    <location>
        <begin position="304"/>
        <end position="326"/>
    </location>
</feature>
<protein>
    <recommendedName>
        <fullName evidence="9">Glycosyltransferase RgtA/B/C/D-like domain-containing protein</fullName>
    </recommendedName>
</protein>
<keyword evidence="2" id="KW-1003">Cell membrane</keyword>
<organism evidence="10 11">
    <name type="scientific">Candidatus Roizmanbacteria bacterium RIFCSPLOWO2_01_FULL_41_22</name>
    <dbReference type="NCBI Taxonomy" id="1802067"/>
    <lineage>
        <taxon>Bacteria</taxon>
        <taxon>Candidatus Roizmaniibacteriota</taxon>
    </lineage>
</organism>
<evidence type="ECO:0000256" key="8">
    <source>
        <dbReference type="SAM" id="Phobius"/>
    </source>
</evidence>
<dbReference type="InterPro" id="IPR050297">
    <property type="entry name" value="LipidA_mod_glycosyltrf_83"/>
</dbReference>
<evidence type="ECO:0000256" key="4">
    <source>
        <dbReference type="ARBA" id="ARBA00022679"/>
    </source>
</evidence>
<feature type="transmembrane region" description="Helical" evidence="8">
    <location>
        <begin position="209"/>
        <end position="231"/>
    </location>
</feature>
<evidence type="ECO:0000256" key="2">
    <source>
        <dbReference type="ARBA" id="ARBA00022475"/>
    </source>
</evidence>
<gene>
    <name evidence="10" type="ORF">A2966_00290</name>
</gene>
<dbReference type="Proteomes" id="UP000176480">
    <property type="component" value="Unassembled WGS sequence"/>
</dbReference>
<keyword evidence="3" id="KW-0328">Glycosyltransferase</keyword>
<dbReference type="GO" id="GO:0016763">
    <property type="term" value="F:pentosyltransferase activity"/>
    <property type="evidence" value="ECO:0007669"/>
    <property type="project" value="TreeGrafter"/>
</dbReference>
<dbReference type="InterPro" id="IPR038731">
    <property type="entry name" value="RgtA/B/C-like"/>
</dbReference>
<feature type="transmembrane region" description="Helical" evidence="8">
    <location>
        <begin position="167"/>
        <end position="197"/>
    </location>
</feature>
<accession>A0A1F7J857</accession>
<keyword evidence="4" id="KW-0808">Transferase</keyword>
<evidence type="ECO:0000256" key="5">
    <source>
        <dbReference type="ARBA" id="ARBA00022692"/>
    </source>
</evidence>
<keyword evidence="5 8" id="KW-0812">Transmembrane</keyword>